<sequence length="112" mass="12191">MTRTNPAPGDLGGSARGTCFWHEVDSPIGTLLLAGDGTRLIRVHFQSGPRPLRPERSWIESDVPFAAAVRQLAEYFAGHRRTFDLALAPAGTAFQLRVWRALCAVPYGATIS</sequence>
<gene>
    <name evidence="2" type="ORF">B1A_19052</name>
</gene>
<name>T0YJS7_9ZZZZ</name>
<dbReference type="PANTHER" id="PTHR10815">
    <property type="entry name" value="METHYLATED-DNA--PROTEIN-CYSTEINE METHYLTRANSFERASE"/>
    <property type="match status" value="1"/>
</dbReference>
<dbReference type="GO" id="GO:0032259">
    <property type="term" value="P:methylation"/>
    <property type="evidence" value="ECO:0007669"/>
    <property type="project" value="UniProtKB-KW"/>
</dbReference>
<dbReference type="Gene3D" id="3.30.160.70">
    <property type="entry name" value="Methylated DNA-protein cysteine methyltransferase domain"/>
    <property type="match status" value="1"/>
</dbReference>
<protein>
    <submittedName>
        <fullName evidence="2">Methylated-DNA-(Protein)-cysteine S-methyltransferase</fullName>
    </submittedName>
</protein>
<organism evidence="2">
    <name type="scientific">mine drainage metagenome</name>
    <dbReference type="NCBI Taxonomy" id="410659"/>
    <lineage>
        <taxon>unclassified sequences</taxon>
        <taxon>metagenomes</taxon>
        <taxon>ecological metagenomes</taxon>
    </lineage>
</organism>
<dbReference type="InterPro" id="IPR036631">
    <property type="entry name" value="MGMT_N_sf"/>
</dbReference>
<dbReference type="PANTHER" id="PTHR10815:SF5">
    <property type="entry name" value="METHYLATED-DNA--PROTEIN-CYSTEINE METHYLTRANSFERASE"/>
    <property type="match status" value="1"/>
</dbReference>
<keyword evidence="2" id="KW-0489">Methyltransferase</keyword>
<dbReference type="AlphaFoldDB" id="T0YJS7"/>
<feature type="domain" description="Methylguanine DNA methyltransferase ribonuclease-like" evidence="1">
    <location>
        <begin position="22"/>
        <end position="88"/>
    </location>
</feature>
<comment type="caution">
    <text evidence="2">The sequence shown here is derived from an EMBL/GenBank/DDBJ whole genome shotgun (WGS) entry which is preliminary data.</text>
</comment>
<proteinExistence type="predicted"/>
<accession>T0YJS7</accession>
<dbReference type="Pfam" id="PF02870">
    <property type="entry name" value="Methyltransf_1N"/>
    <property type="match status" value="1"/>
</dbReference>
<feature type="non-terminal residue" evidence="2">
    <location>
        <position position="112"/>
    </location>
</feature>
<dbReference type="GO" id="GO:0006281">
    <property type="term" value="P:DNA repair"/>
    <property type="evidence" value="ECO:0007669"/>
    <property type="project" value="InterPro"/>
</dbReference>
<evidence type="ECO:0000313" key="2">
    <source>
        <dbReference type="EMBL" id="EQD33413.1"/>
    </source>
</evidence>
<evidence type="ECO:0000259" key="1">
    <source>
        <dbReference type="Pfam" id="PF02870"/>
    </source>
</evidence>
<reference evidence="2" key="1">
    <citation type="submission" date="2013-08" db="EMBL/GenBank/DDBJ databases">
        <authorList>
            <person name="Mendez C."/>
            <person name="Richter M."/>
            <person name="Ferrer M."/>
            <person name="Sanchez J."/>
        </authorList>
    </citation>
    <scope>NUCLEOTIDE SEQUENCE</scope>
</reference>
<dbReference type="SUPFAM" id="SSF53155">
    <property type="entry name" value="Methylated DNA-protein cysteine methyltransferase domain"/>
    <property type="match status" value="1"/>
</dbReference>
<dbReference type="GO" id="GO:0003908">
    <property type="term" value="F:methylated-DNA-[protein]-cysteine S-methyltransferase activity"/>
    <property type="evidence" value="ECO:0007669"/>
    <property type="project" value="InterPro"/>
</dbReference>
<keyword evidence="2" id="KW-0808">Transferase</keyword>
<dbReference type="EMBL" id="AUZX01014054">
    <property type="protein sequence ID" value="EQD33413.1"/>
    <property type="molecule type" value="Genomic_DNA"/>
</dbReference>
<reference evidence="2" key="2">
    <citation type="journal article" date="2014" name="ISME J.">
        <title>Microbial stratification in low pH oxic and suboxic macroscopic growths along an acid mine drainage.</title>
        <authorList>
            <person name="Mendez-Garcia C."/>
            <person name="Mesa V."/>
            <person name="Sprenger R.R."/>
            <person name="Richter M."/>
            <person name="Diez M.S."/>
            <person name="Solano J."/>
            <person name="Bargiela R."/>
            <person name="Golyshina O.V."/>
            <person name="Manteca A."/>
            <person name="Ramos J.L."/>
            <person name="Gallego J.R."/>
            <person name="Llorente I."/>
            <person name="Martins Dos Santos V.A."/>
            <person name="Jensen O.N."/>
            <person name="Pelaez A.I."/>
            <person name="Sanchez J."/>
            <person name="Ferrer M."/>
        </authorList>
    </citation>
    <scope>NUCLEOTIDE SEQUENCE</scope>
</reference>
<dbReference type="InterPro" id="IPR008332">
    <property type="entry name" value="MethylG_MeTrfase_N"/>
</dbReference>